<sequence>GRLRCKRRAPFPVNKEDFIDEDGQWGSKRLYSYINGWVPAIAVWTKSNNDGKLLTNGAETKNIAFYVTSYIAKKQTDKSNVTAVTCKTFARHRRMTDYTEDLRDQSRKLLFRLSHALNSEQVLSGPMVISYLMGWGDVYRSHHYTPIYWSSFIGELFRSFPELRSK</sequence>
<protein>
    <submittedName>
        <fullName evidence="1">Uncharacterized protein</fullName>
    </submittedName>
</protein>
<reference evidence="1 2" key="1">
    <citation type="journal article" date="2015" name="Fungal Genet. Biol.">
        <title>Evolution of novel wood decay mechanisms in Agaricales revealed by the genome sequences of Fistulina hepatica and Cylindrobasidium torrendii.</title>
        <authorList>
            <person name="Floudas D."/>
            <person name="Held B.W."/>
            <person name="Riley R."/>
            <person name="Nagy L.G."/>
            <person name="Koehler G."/>
            <person name="Ransdell A.S."/>
            <person name="Younus H."/>
            <person name="Chow J."/>
            <person name="Chiniquy J."/>
            <person name="Lipzen A."/>
            <person name="Tritt A."/>
            <person name="Sun H."/>
            <person name="Haridas S."/>
            <person name="LaButti K."/>
            <person name="Ohm R.A."/>
            <person name="Kues U."/>
            <person name="Blanchette R.A."/>
            <person name="Grigoriev I.V."/>
            <person name="Minto R.E."/>
            <person name="Hibbett D.S."/>
        </authorList>
    </citation>
    <scope>NUCLEOTIDE SEQUENCE [LARGE SCALE GENOMIC DNA]</scope>
    <source>
        <strain evidence="1 2">ATCC 64428</strain>
    </source>
</reference>
<gene>
    <name evidence="1" type="ORF">FISHEDRAFT_45856</name>
</gene>
<dbReference type="EMBL" id="KN882008">
    <property type="protein sequence ID" value="KIY47163.1"/>
    <property type="molecule type" value="Genomic_DNA"/>
</dbReference>
<accession>A0A0D7A8M9</accession>
<keyword evidence="2" id="KW-1185">Reference proteome</keyword>
<feature type="non-terminal residue" evidence="1">
    <location>
        <position position="1"/>
    </location>
</feature>
<evidence type="ECO:0000313" key="1">
    <source>
        <dbReference type="EMBL" id="KIY47163.1"/>
    </source>
</evidence>
<organism evidence="1 2">
    <name type="scientific">Fistulina hepatica ATCC 64428</name>
    <dbReference type="NCBI Taxonomy" id="1128425"/>
    <lineage>
        <taxon>Eukaryota</taxon>
        <taxon>Fungi</taxon>
        <taxon>Dikarya</taxon>
        <taxon>Basidiomycota</taxon>
        <taxon>Agaricomycotina</taxon>
        <taxon>Agaricomycetes</taxon>
        <taxon>Agaricomycetidae</taxon>
        <taxon>Agaricales</taxon>
        <taxon>Fistulinaceae</taxon>
        <taxon>Fistulina</taxon>
    </lineage>
</organism>
<dbReference type="AlphaFoldDB" id="A0A0D7A8M9"/>
<name>A0A0D7A8M9_9AGAR</name>
<evidence type="ECO:0000313" key="2">
    <source>
        <dbReference type="Proteomes" id="UP000054144"/>
    </source>
</evidence>
<dbReference type="OrthoDB" id="432234at2759"/>
<proteinExistence type="predicted"/>
<dbReference type="Proteomes" id="UP000054144">
    <property type="component" value="Unassembled WGS sequence"/>
</dbReference>